<proteinExistence type="predicted"/>
<keyword evidence="1" id="KW-1133">Transmembrane helix</keyword>
<keyword evidence="1" id="KW-0812">Transmembrane</keyword>
<accession>A0A2H1WQB7</accession>
<keyword evidence="1" id="KW-0472">Membrane</keyword>
<gene>
    <name evidence="2" type="ORF">SFRICE_035225</name>
</gene>
<dbReference type="AlphaFoldDB" id="A0A2H1WQB7"/>
<name>A0A2H1WQB7_SPOFR</name>
<reference evidence="2" key="1">
    <citation type="submission" date="2016-07" db="EMBL/GenBank/DDBJ databases">
        <authorList>
            <person name="Bretaudeau A."/>
        </authorList>
    </citation>
    <scope>NUCLEOTIDE SEQUENCE</scope>
    <source>
        <strain evidence="2">Rice</strain>
        <tissue evidence="2">Whole body</tissue>
    </source>
</reference>
<dbReference type="GO" id="GO:0005739">
    <property type="term" value="C:mitochondrion"/>
    <property type="evidence" value="ECO:0007669"/>
    <property type="project" value="GOC"/>
</dbReference>
<protein>
    <submittedName>
        <fullName evidence="2">SFRICE_035225</fullName>
    </submittedName>
</protein>
<dbReference type="UniPathway" id="UPA00705"/>
<organism evidence="2">
    <name type="scientific">Spodoptera frugiperda</name>
    <name type="common">Fall armyworm</name>
    <dbReference type="NCBI Taxonomy" id="7108"/>
    <lineage>
        <taxon>Eukaryota</taxon>
        <taxon>Metazoa</taxon>
        <taxon>Ecdysozoa</taxon>
        <taxon>Arthropoda</taxon>
        <taxon>Hexapoda</taxon>
        <taxon>Insecta</taxon>
        <taxon>Pterygota</taxon>
        <taxon>Neoptera</taxon>
        <taxon>Endopterygota</taxon>
        <taxon>Lepidoptera</taxon>
        <taxon>Glossata</taxon>
        <taxon>Ditrysia</taxon>
        <taxon>Noctuoidea</taxon>
        <taxon>Noctuidae</taxon>
        <taxon>Amphipyrinae</taxon>
        <taxon>Spodoptera</taxon>
    </lineage>
</organism>
<feature type="transmembrane region" description="Helical" evidence="1">
    <location>
        <begin position="40"/>
        <end position="60"/>
    </location>
</feature>
<evidence type="ECO:0000256" key="1">
    <source>
        <dbReference type="SAM" id="Phobius"/>
    </source>
</evidence>
<dbReference type="EMBL" id="ODYU01010202">
    <property type="protein sequence ID" value="SOQ55162.1"/>
    <property type="molecule type" value="Genomic_DNA"/>
</dbReference>
<evidence type="ECO:0000313" key="2">
    <source>
        <dbReference type="EMBL" id="SOQ55162.1"/>
    </source>
</evidence>
<dbReference type="InterPro" id="IPR003205">
    <property type="entry name" value="Cyt_c_oxidase_su8"/>
</dbReference>
<dbReference type="GO" id="GO:0006123">
    <property type="term" value="P:mitochondrial electron transport, cytochrome c to oxygen"/>
    <property type="evidence" value="ECO:0007669"/>
    <property type="project" value="InterPro"/>
</dbReference>
<dbReference type="Pfam" id="PF02285">
    <property type="entry name" value="COX8"/>
    <property type="match status" value="1"/>
</dbReference>
<sequence>MFAVRSLFKANTQILKNVAQHRNMSVIATPARNKITKGEMGVLISAMILGWSAIPVWVLVNIKNYRNKE</sequence>